<feature type="domain" description="YDG" evidence="6">
    <location>
        <begin position="157"/>
        <end position="297"/>
    </location>
</feature>
<evidence type="ECO:0000256" key="1">
    <source>
        <dbReference type="ARBA" id="ARBA00004286"/>
    </source>
</evidence>
<keyword evidence="2 3" id="KW-0539">Nucleus</keyword>
<organism evidence="7 8">
    <name type="scientific">Striga hermonthica</name>
    <name type="common">Purple witchweed</name>
    <name type="synonym">Buchnera hermonthica</name>
    <dbReference type="NCBI Taxonomy" id="68872"/>
    <lineage>
        <taxon>Eukaryota</taxon>
        <taxon>Viridiplantae</taxon>
        <taxon>Streptophyta</taxon>
        <taxon>Embryophyta</taxon>
        <taxon>Tracheophyta</taxon>
        <taxon>Spermatophyta</taxon>
        <taxon>Magnoliopsida</taxon>
        <taxon>eudicotyledons</taxon>
        <taxon>Gunneridae</taxon>
        <taxon>Pentapetalae</taxon>
        <taxon>asterids</taxon>
        <taxon>lamiids</taxon>
        <taxon>Lamiales</taxon>
        <taxon>Orobanchaceae</taxon>
        <taxon>Buchnereae</taxon>
        <taxon>Striga</taxon>
    </lineage>
</organism>
<dbReference type="InterPro" id="IPR007728">
    <property type="entry name" value="Pre-SET_dom"/>
</dbReference>
<dbReference type="GO" id="GO:0003690">
    <property type="term" value="F:double-stranded DNA binding"/>
    <property type="evidence" value="ECO:0007669"/>
    <property type="project" value="TreeGrafter"/>
</dbReference>
<name>A0A9N7MMI1_STRHE</name>
<evidence type="ECO:0000256" key="2">
    <source>
        <dbReference type="ARBA" id="ARBA00023242"/>
    </source>
</evidence>
<dbReference type="Gene3D" id="2.30.280.10">
    <property type="entry name" value="SRA-YDG"/>
    <property type="match status" value="1"/>
</dbReference>
<feature type="non-terminal residue" evidence="7">
    <location>
        <position position="1"/>
    </location>
</feature>
<dbReference type="InterPro" id="IPR051357">
    <property type="entry name" value="H3K9_HMTase_SUVAR3-9"/>
</dbReference>
<dbReference type="PROSITE" id="PS50867">
    <property type="entry name" value="PRE_SET"/>
    <property type="match status" value="1"/>
</dbReference>
<gene>
    <name evidence="7" type="ORF">SHERM_00015</name>
</gene>
<feature type="domain" description="Pre-SET" evidence="5">
    <location>
        <begin position="363"/>
        <end position="415"/>
    </location>
</feature>
<protein>
    <submittedName>
        <fullName evidence="7">Histone-lysine N-methyltransferase- H3 lysine-9 specific SUVH5</fullName>
    </submittedName>
</protein>
<dbReference type="GO" id="GO:0008270">
    <property type="term" value="F:zinc ion binding"/>
    <property type="evidence" value="ECO:0007669"/>
    <property type="project" value="InterPro"/>
</dbReference>
<evidence type="ECO:0000259" key="5">
    <source>
        <dbReference type="PROSITE" id="PS50867"/>
    </source>
</evidence>
<evidence type="ECO:0000256" key="3">
    <source>
        <dbReference type="PROSITE-ProRule" id="PRU00358"/>
    </source>
</evidence>
<dbReference type="PANTHER" id="PTHR45660">
    <property type="entry name" value="HISTONE-LYSINE N-METHYLTRANSFERASE SETMAR"/>
    <property type="match status" value="1"/>
</dbReference>
<sequence>SPEPPPRRLPPPPAEKKVGVAPPQVSSTTTYSEQLCRGGGVGSQAQQIYTLSVGSQMSGKQIHAVKNEPIDLNKGSSRLKCSKEMRNSCVDLHHMAFKDKIRVDETLKLFQDVYNELLHKHKGEPKREGQGARKFDMQAASILRRKGKWINRANCFGHTPGVAIGDKFHLRVELAIVGLHCQYIFGIDYTMLNGKKVATSIVNSGRYENKAKTNDILIYSGEGGLMNRGMKVDQELKRGNLALVNSMDEKCPVRVIRKMTRGSSDFGYTYDGLYMVKKFWKEKERVGKYVFKFELHRMSGQEQLPLERTKPRGKECCILMDVSQGMENFQVRAMNGRDCEKPDKFAYITNNIYPDGYIKVKQDGCDCTNGCSNSRHCGCILKNEGEIPYSEKGFLLRRKDMVHECGPSCKCPPSC</sequence>
<comment type="caution">
    <text evidence="7">The sequence shown here is derived from an EMBL/GenBank/DDBJ whole genome shotgun (WGS) entry which is preliminary data.</text>
</comment>
<dbReference type="SUPFAM" id="SSF82199">
    <property type="entry name" value="SET domain"/>
    <property type="match status" value="1"/>
</dbReference>
<dbReference type="AlphaFoldDB" id="A0A9N7MMI1"/>
<comment type="subcellular location">
    <subcellularLocation>
        <location evidence="1">Chromosome</location>
    </subcellularLocation>
    <subcellularLocation>
        <location evidence="3">Nucleus</location>
    </subcellularLocation>
</comment>
<dbReference type="Pfam" id="PF05033">
    <property type="entry name" value="Pre-SET"/>
    <property type="match status" value="1"/>
</dbReference>
<dbReference type="Pfam" id="PF02182">
    <property type="entry name" value="SAD_SRA"/>
    <property type="match status" value="1"/>
</dbReference>
<evidence type="ECO:0000313" key="8">
    <source>
        <dbReference type="Proteomes" id="UP001153555"/>
    </source>
</evidence>
<dbReference type="InterPro" id="IPR003105">
    <property type="entry name" value="SRA_YDG"/>
</dbReference>
<dbReference type="SMART" id="SM00466">
    <property type="entry name" value="SRA"/>
    <property type="match status" value="1"/>
</dbReference>
<dbReference type="SUPFAM" id="SSF88697">
    <property type="entry name" value="PUA domain-like"/>
    <property type="match status" value="1"/>
</dbReference>
<dbReference type="GO" id="GO:0005694">
    <property type="term" value="C:chromosome"/>
    <property type="evidence" value="ECO:0007669"/>
    <property type="project" value="UniProtKB-SubCell"/>
</dbReference>
<feature type="region of interest" description="Disordered" evidence="4">
    <location>
        <begin position="1"/>
        <end position="31"/>
    </location>
</feature>
<accession>A0A9N7MMI1</accession>
<dbReference type="GO" id="GO:0005634">
    <property type="term" value="C:nucleus"/>
    <property type="evidence" value="ECO:0007669"/>
    <property type="project" value="UniProtKB-SubCell"/>
</dbReference>
<feature type="compositionally biased region" description="Pro residues" evidence="4">
    <location>
        <begin position="1"/>
        <end position="13"/>
    </location>
</feature>
<dbReference type="InterPro" id="IPR015947">
    <property type="entry name" value="PUA-like_sf"/>
</dbReference>
<proteinExistence type="predicted"/>
<dbReference type="InterPro" id="IPR036987">
    <property type="entry name" value="SRA-YDG_sf"/>
</dbReference>
<evidence type="ECO:0000259" key="6">
    <source>
        <dbReference type="PROSITE" id="PS51015"/>
    </source>
</evidence>
<evidence type="ECO:0000313" key="7">
    <source>
        <dbReference type="EMBL" id="CAA0810989.1"/>
    </source>
</evidence>
<dbReference type="EMBL" id="CACSLK010007779">
    <property type="protein sequence ID" value="CAA0810989.1"/>
    <property type="molecule type" value="Genomic_DNA"/>
</dbReference>
<dbReference type="InterPro" id="IPR046341">
    <property type="entry name" value="SET_dom_sf"/>
</dbReference>
<dbReference type="Gene3D" id="2.170.270.10">
    <property type="entry name" value="SET domain"/>
    <property type="match status" value="1"/>
</dbReference>
<dbReference type="PANTHER" id="PTHR45660:SF46">
    <property type="entry name" value="HISTONE-LYSINE N-METHYLTRANSFERASE, H3 LYSINE-9 SPECIFIC SUVH6"/>
    <property type="match status" value="1"/>
</dbReference>
<dbReference type="OrthoDB" id="5792673at2759"/>
<dbReference type="SMART" id="SM00468">
    <property type="entry name" value="PreSET"/>
    <property type="match status" value="1"/>
</dbReference>
<dbReference type="GO" id="GO:0042054">
    <property type="term" value="F:histone methyltransferase activity"/>
    <property type="evidence" value="ECO:0007669"/>
    <property type="project" value="InterPro"/>
</dbReference>
<feature type="non-terminal residue" evidence="7">
    <location>
        <position position="415"/>
    </location>
</feature>
<keyword evidence="8" id="KW-1185">Reference proteome</keyword>
<dbReference type="Proteomes" id="UP001153555">
    <property type="component" value="Unassembled WGS sequence"/>
</dbReference>
<dbReference type="PROSITE" id="PS51015">
    <property type="entry name" value="YDG"/>
    <property type="match status" value="1"/>
</dbReference>
<evidence type="ECO:0000256" key="4">
    <source>
        <dbReference type="SAM" id="MobiDB-lite"/>
    </source>
</evidence>
<reference evidence="7" key="1">
    <citation type="submission" date="2019-12" db="EMBL/GenBank/DDBJ databases">
        <authorList>
            <person name="Scholes J."/>
        </authorList>
    </citation>
    <scope>NUCLEOTIDE SEQUENCE</scope>
</reference>